<name>A0A1F6WQY7_9BACT</name>
<dbReference type="Proteomes" id="UP000178184">
    <property type="component" value="Unassembled WGS sequence"/>
</dbReference>
<proteinExistence type="predicted"/>
<dbReference type="EMBL" id="MFUO01000004">
    <property type="protein sequence ID" value="OGI84270.1"/>
    <property type="molecule type" value="Genomic_DNA"/>
</dbReference>
<sequence>MKNNDYFNLLKIGLIVKIIALALTVILLILVIGSKSAFGQTKPQNKIKKKAEKQVEFVLNYELQFDSITVVIPWIRLQENQEISSLSWILKEYLQKSGDTLWLEIPKGYTPFSREYPDNKSLINTAMVEIRQGYSPGFKKEDEEIFYIPESEIIGNRFPICTNTKKERLYIYIYL</sequence>
<feature type="transmembrane region" description="Helical" evidence="1">
    <location>
        <begin position="12"/>
        <end position="32"/>
    </location>
</feature>
<dbReference type="AlphaFoldDB" id="A0A1F6WQY7"/>
<comment type="caution">
    <text evidence="2">The sequence shown here is derived from an EMBL/GenBank/DDBJ whole genome shotgun (WGS) entry which is preliminary data.</text>
</comment>
<protein>
    <submittedName>
        <fullName evidence="2">Uncharacterized protein</fullName>
    </submittedName>
</protein>
<keyword evidence="1" id="KW-0472">Membrane</keyword>
<evidence type="ECO:0000313" key="2">
    <source>
        <dbReference type="EMBL" id="OGI84270.1"/>
    </source>
</evidence>
<accession>A0A1F6WQY7</accession>
<reference evidence="2 3" key="1">
    <citation type="journal article" date="2016" name="Nat. Commun.">
        <title>Thousands of microbial genomes shed light on interconnected biogeochemical processes in an aquifer system.</title>
        <authorList>
            <person name="Anantharaman K."/>
            <person name="Brown C.T."/>
            <person name="Hug L.A."/>
            <person name="Sharon I."/>
            <person name="Castelle C.J."/>
            <person name="Probst A.J."/>
            <person name="Thomas B.C."/>
            <person name="Singh A."/>
            <person name="Wilkins M.J."/>
            <person name="Karaoz U."/>
            <person name="Brodie E.L."/>
            <person name="Williams K.H."/>
            <person name="Hubbard S.S."/>
            <person name="Banfield J.F."/>
        </authorList>
    </citation>
    <scope>NUCLEOTIDE SEQUENCE [LARGE SCALE GENOMIC DNA]</scope>
</reference>
<organism evidence="2 3">
    <name type="scientific">Candidatus Nomurabacteria bacterium RIFCSPLOWO2_01_FULL_33_17</name>
    <dbReference type="NCBI Taxonomy" id="1801764"/>
    <lineage>
        <taxon>Bacteria</taxon>
        <taxon>Candidatus Nomuraibacteriota</taxon>
    </lineage>
</organism>
<gene>
    <name evidence="2" type="ORF">A2903_00130</name>
</gene>
<keyword evidence="1" id="KW-1133">Transmembrane helix</keyword>
<evidence type="ECO:0000256" key="1">
    <source>
        <dbReference type="SAM" id="Phobius"/>
    </source>
</evidence>
<keyword evidence="1" id="KW-0812">Transmembrane</keyword>
<evidence type="ECO:0000313" key="3">
    <source>
        <dbReference type="Proteomes" id="UP000178184"/>
    </source>
</evidence>